<reference evidence="3" key="1">
    <citation type="journal article" date="2019" name="Int. J. Syst. Evol. Microbiol.">
        <title>The Global Catalogue of Microorganisms (GCM) 10K type strain sequencing project: providing services to taxonomists for standard genome sequencing and annotation.</title>
        <authorList>
            <consortium name="The Broad Institute Genomics Platform"/>
            <consortium name="The Broad Institute Genome Sequencing Center for Infectious Disease"/>
            <person name="Wu L."/>
            <person name="Ma J."/>
        </authorList>
    </citation>
    <scope>NUCLEOTIDE SEQUENCE [LARGE SCALE GENOMIC DNA]</scope>
    <source>
        <strain evidence="3">CGMCC 4.1469</strain>
    </source>
</reference>
<proteinExistence type="predicted"/>
<name>A0ABW0KN29_9BACT</name>
<sequence>MSFLLRLLLLCLAAVSLNAADSESPVELSSTAGLRSGTLLREKREVRVQEGKARMEPSNPDSGFSCRFMQKVNLVRRLLGSDSEEVQVREMVCELVNYSGVPPPPSEQAAPLVGKTLRMRKTGGSWKATLTEGKASAEEQKFMADLAFTRLLLEIPEACLLNQTRKAGEAWKVGINESAGKAYGAVVARDIECTLVSMNEQPGGPLATVHLAGSFSMQRPMGYLSEIEVTFDATLVRRLSDMLDLDTRISGQLKLVGIVKDKAGKPVRLIQEMPYTLTRSMAPERKQAP</sequence>
<keyword evidence="1" id="KW-0732">Signal</keyword>
<feature type="chain" id="PRO_5045299012" description="DUF2993 domain-containing protein" evidence="1">
    <location>
        <begin position="20"/>
        <end position="289"/>
    </location>
</feature>
<keyword evidence="3" id="KW-1185">Reference proteome</keyword>
<dbReference type="Proteomes" id="UP001596052">
    <property type="component" value="Unassembled WGS sequence"/>
</dbReference>
<comment type="caution">
    <text evidence="2">The sequence shown here is derived from an EMBL/GenBank/DDBJ whole genome shotgun (WGS) entry which is preliminary data.</text>
</comment>
<accession>A0ABW0KN29</accession>
<dbReference type="EMBL" id="JBHSMQ010000002">
    <property type="protein sequence ID" value="MFC5454660.1"/>
    <property type="molecule type" value="Genomic_DNA"/>
</dbReference>
<evidence type="ECO:0000313" key="3">
    <source>
        <dbReference type="Proteomes" id="UP001596052"/>
    </source>
</evidence>
<evidence type="ECO:0008006" key="4">
    <source>
        <dbReference type="Google" id="ProtNLM"/>
    </source>
</evidence>
<organism evidence="2 3">
    <name type="scientific">Prosthecobacter fluviatilis</name>
    <dbReference type="NCBI Taxonomy" id="445931"/>
    <lineage>
        <taxon>Bacteria</taxon>
        <taxon>Pseudomonadati</taxon>
        <taxon>Verrucomicrobiota</taxon>
        <taxon>Verrucomicrobiia</taxon>
        <taxon>Verrucomicrobiales</taxon>
        <taxon>Verrucomicrobiaceae</taxon>
        <taxon>Prosthecobacter</taxon>
    </lineage>
</organism>
<dbReference type="RefSeq" id="WP_377164963.1">
    <property type="nucleotide sequence ID" value="NZ_JBHSMQ010000002.1"/>
</dbReference>
<evidence type="ECO:0000256" key="1">
    <source>
        <dbReference type="SAM" id="SignalP"/>
    </source>
</evidence>
<feature type="signal peptide" evidence="1">
    <location>
        <begin position="1"/>
        <end position="19"/>
    </location>
</feature>
<gene>
    <name evidence="2" type="ORF">ACFQDI_07350</name>
</gene>
<evidence type="ECO:0000313" key="2">
    <source>
        <dbReference type="EMBL" id="MFC5454660.1"/>
    </source>
</evidence>
<protein>
    <recommendedName>
        <fullName evidence="4">DUF2993 domain-containing protein</fullName>
    </recommendedName>
</protein>